<evidence type="ECO:0000313" key="5">
    <source>
        <dbReference type="Proteomes" id="UP001551675"/>
    </source>
</evidence>
<sequence length="288" mass="30315">MSLDEHVDVVVVGFGVSGAAAALAAAEADARVLVLDQRVPVEGRRVASGADRSRDELRAGLRAAARAAGVEVRAQSRVHELVMDAGLVCGVGYATLPAGGAAAARHRWLQRMGDRVPAFAAPVLARAAETVWRAGFRVGEISCSSVVLALHPRHWEFVGPAMWAAARVGSGAGVSTEAARRRRADTVPSTAVCVWSTPELTVRTWCALREPASSAAVRQAELHVDEMTGAVLVSEGRPVPGLYSAIRTRHTGPTDQRTCAEVIVGRRAGLGAVGTRARHSWTGLRFAV</sequence>
<dbReference type="InterPro" id="IPR036188">
    <property type="entry name" value="FAD/NAD-bd_sf"/>
</dbReference>
<evidence type="ECO:0000256" key="1">
    <source>
        <dbReference type="ARBA" id="ARBA00022630"/>
    </source>
</evidence>
<reference evidence="4 5" key="1">
    <citation type="submission" date="2024-06" db="EMBL/GenBank/DDBJ databases">
        <title>The Natural Products Discovery Center: Release of the First 8490 Sequenced Strains for Exploring Actinobacteria Biosynthetic Diversity.</title>
        <authorList>
            <person name="Kalkreuter E."/>
            <person name="Kautsar S.A."/>
            <person name="Yang D."/>
            <person name="Bader C.D."/>
            <person name="Teijaro C.N."/>
            <person name="Fluegel L."/>
            <person name="Davis C.M."/>
            <person name="Simpson J.R."/>
            <person name="Lauterbach L."/>
            <person name="Steele A.D."/>
            <person name="Gui C."/>
            <person name="Meng S."/>
            <person name="Li G."/>
            <person name="Viehrig K."/>
            <person name="Ye F."/>
            <person name="Su P."/>
            <person name="Kiefer A.F."/>
            <person name="Nichols A."/>
            <person name="Cepeda A.J."/>
            <person name="Yan W."/>
            <person name="Fan B."/>
            <person name="Jiang Y."/>
            <person name="Adhikari A."/>
            <person name="Zheng C.-J."/>
            <person name="Schuster L."/>
            <person name="Cowan T.M."/>
            <person name="Smanski M.J."/>
            <person name="Chevrette M.G."/>
            <person name="De Carvalho L.P.S."/>
            <person name="Shen B."/>
        </authorList>
    </citation>
    <scope>NUCLEOTIDE SEQUENCE [LARGE SCALE GENOMIC DNA]</scope>
    <source>
        <strain evidence="4 5">NPDC050100</strain>
    </source>
</reference>
<dbReference type="Gene3D" id="3.50.50.60">
    <property type="entry name" value="FAD/NAD(P)-binding domain"/>
    <property type="match status" value="1"/>
</dbReference>
<dbReference type="EMBL" id="JBFALK010000016">
    <property type="protein sequence ID" value="MEV0972416.1"/>
    <property type="molecule type" value="Genomic_DNA"/>
</dbReference>
<keyword evidence="2" id="KW-0560">Oxidoreductase</keyword>
<dbReference type="Pfam" id="PF00890">
    <property type="entry name" value="FAD_binding_2"/>
    <property type="match status" value="1"/>
</dbReference>
<comment type="caution">
    <text evidence="4">The sequence shown here is derived from an EMBL/GenBank/DDBJ whole genome shotgun (WGS) entry which is preliminary data.</text>
</comment>
<evidence type="ECO:0000259" key="3">
    <source>
        <dbReference type="Pfam" id="PF00890"/>
    </source>
</evidence>
<evidence type="ECO:0000313" key="4">
    <source>
        <dbReference type="EMBL" id="MEV0972416.1"/>
    </source>
</evidence>
<dbReference type="SUPFAM" id="SSF51905">
    <property type="entry name" value="FAD/NAD(P)-binding domain"/>
    <property type="match status" value="1"/>
</dbReference>
<feature type="domain" description="FAD-dependent oxidoreductase 2 FAD-binding" evidence="3">
    <location>
        <begin position="8"/>
        <end position="49"/>
    </location>
</feature>
<accession>A0ABV3GLD2</accession>
<gene>
    <name evidence="4" type="ORF">AB0I59_27760</name>
</gene>
<organism evidence="4 5">
    <name type="scientific">Microtetraspora glauca</name>
    <dbReference type="NCBI Taxonomy" id="1996"/>
    <lineage>
        <taxon>Bacteria</taxon>
        <taxon>Bacillati</taxon>
        <taxon>Actinomycetota</taxon>
        <taxon>Actinomycetes</taxon>
        <taxon>Streptosporangiales</taxon>
        <taxon>Streptosporangiaceae</taxon>
        <taxon>Microtetraspora</taxon>
    </lineage>
</organism>
<keyword evidence="1" id="KW-0285">Flavoprotein</keyword>
<dbReference type="Proteomes" id="UP001551675">
    <property type="component" value="Unassembled WGS sequence"/>
</dbReference>
<dbReference type="InterPro" id="IPR003953">
    <property type="entry name" value="FAD-dep_OxRdtase_2_FAD-bd"/>
</dbReference>
<evidence type="ECO:0000256" key="2">
    <source>
        <dbReference type="ARBA" id="ARBA00023002"/>
    </source>
</evidence>
<name>A0ABV3GLD2_MICGL</name>
<keyword evidence="5" id="KW-1185">Reference proteome</keyword>
<dbReference type="RefSeq" id="WP_061252671.1">
    <property type="nucleotide sequence ID" value="NZ_JBFALK010000016.1"/>
</dbReference>
<proteinExistence type="predicted"/>
<protein>
    <submittedName>
        <fullName evidence="4">FAD-binding protein</fullName>
    </submittedName>
</protein>